<organism evidence="2 3">
    <name type="scientific">Apiospora kogelbergensis</name>
    <dbReference type="NCBI Taxonomy" id="1337665"/>
    <lineage>
        <taxon>Eukaryota</taxon>
        <taxon>Fungi</taxon>
        <taxon>Dikarya</taxon>
        <taxon>Ascomycota</taxon>
        <taxon>Pezizomycotina</taxon>
        <taxon>Sordariomycetes</taxon>
        <taxon>Xylariomycetidae</taxon>
        <taxon>Amphisphaeriales</taxon>
        <taxon>Apiosporaceae</taxon>
        <taxon>Apiospora</taxon>
    </lineage>
</organism>
<evidence type="ECO:0008006" key="4">
    <source>
        <dbReference type="Google" id="ProtNLM"/>
    </source>
</evidence>
<dbReference type="Proteomes" id="UP001392437">
    <property type="component" value="Unassembled WGS sequence"/>
</dbReference>
<comment type="caution">
    <text evidence="2">The sequence shown here is derived from an EMBL/GenBank/DDBJ whole genome shotgun (WGS) entry which is preliminary data.</text>
</comment>
<sequence>MDSKKYKPECDGIDTRAVVEGPDHQALKLTPASDTELERHEVFKKNVDGVDFRTVGWPRAAMIFLKIIFSTGILSIPTALYALGAVGGTLSLVAWQAINTFTDDVTDY</sequence>
<proteinExistence type="predicted"/>
<keyword evidence="3" id="KW-1185">Reference proteome</keyword>
<protein>
    <recommendedName>
        <fullName evidence="4">Amino acid transporter transmembrane domain-containing protein</fullName>
    </recommendedName>
</protein>
<keyword evidence="1" id="KW-1133">Transmembrane helix</keyword>
<dbReference type="EMBL" id="JAQQWP010000008">
    <property type="protein sequence ID" value="KAK8105552.1"/>
    <property type="molecule type" value="Genomic_DNA"/>
</dbReference>
<keyword evidence="1" id="KW-0812">Transmembrane</keyword>
<gene>
    <name evidence="2" type="ORF">PG999_008911</name>
</gene>
<feature type="transmembrane region" description="Helical" evidence="1">
    <location>
        <begin position="63"/>
        <end position="83"/>
    </location>
</feature>
<name>A0AAW0QHR1_9PEZI</name>
<evidence type="ECO:0000256" key="1">
    <source>
        <dbReference type="SAM" id="Phobius"/>
    </source>
</evidence>
<evidence type="ECO:0000313" key="2">
    <source>
        <dbReference type="EMBL" id="KAK8105552.1"/>
    </source>
</evidence>
<keyword evidence="1" id="KW-0472">Membrane</keyword>
<reference evidence="2 3" key="1">
    <citation type="submission" date="2023-01" db="EMBL/GenBank/DDBJ databases">
        <title>Analysis of 21 Apiospora genomes using comparative genomics revels a genus with tremendous synthesis potential of carbohydrate active enzymes and secondary metabolites.</title>
        <authorList>
            <person name="Sorensen T."/>
        </authorList>
    </citation>
    <scope>NUCLEOTIDE SEQUENCE [LARGE SCALE GENOMIC DNA]</scope>
    <source>
        <strain evidence="2 3">CBS 117206</strain>
    </source>
</reference>
<evidence type="ECO:0000313" key="3">
    <source>
        <dbReference type="Proteomes" id="UP001392437"/>
    </source>
</evidence>
<dbReference type="AlphaFoldDB" id="A0AAW0QHR1"/>
<accession>A0AAW0QHR1</accession>